<organism evidence="6 7">
    <name type="scientific">Eubacterium ramulus</name>
    <dbReference type="NCBI Taxonomy" id="39490"/>
    <lineage>
        <taxon>Bacteria</taxon>
        <taxon>Bacillati</taxon>
        <taxon>Bacillota</taxon>
        <taxon>Clostridia</taxon>
        <taxon>Eubacteriales</taxon>
        <taxon>Eubacteriaceae</taxon>
        <taxon>Eubacterium</taxon>
    </lineage>
</organism>
<keyword evidence="1" id="KW-0732">Signal</keyword>
<dbReference type="InterPro" id="IPR048713">
    <property type="entry name" value="Choline_bind_rpt"/>
</dbReference>
<dbReference type="Pfam" id="PF04205">
    <property type="entry name" value="FMN_bind"/>
    <property type="match status" value="1"/>
</dbReference>
<gene>
    <name evidence="6" type="ORF">GKE72_13705</name>
</gene>
<name>A0A844E0D4_EUBRA</name>
<dbReference type="Proteomes" id="UP000431304">
    <property type="component" value="Unassembled WGS sequence"/>
</dbReference>
<evidence type="ECO:0000313" key="6">
    <source>
        <dbReference type="EMBL" id="MSD17091.1"/>
    </source>
</evidence>
<feature type="domain" description="Heme-binding protein Shr-like Hb-interacting" evidence="3">
    <location>
        <begin position="497"/>
        <end position="570"/>
    </location>
</feature>
<dbReference type="AlphaFoldDB" id="A0A844E0D4"/>
<dbReference type="InterPro" id="IPR038698">
    <property type="entry name" value="PBP_Tp47_domC_sf"/>
</dbReference>
<dbReference type="InterPro" id="IPR007329">
    <property type="entry name" value="FMN-bd"/>
</dbReference>
<feature type="domain" description="FMN-binding" evidence="2">
    <location>
        <begin position="63"/>
        <end position="144"/>
    </location>
</feature>
<feature type="signal peptide" evidence="1">
    <location>
        <begin position="1"/>
        <end position="27"/>
    </location>
</feature>
<dbReference type="Gene3D" id="1.20.1270.90">
    <property type="entry name" value="AF1782-like"/>
    <property type="match status" value="1"/>
</dbReference>
<dbReference type="GO" id="GO:0010181">
    <property type="term" value="F:FMN binding"/>
    <property type="evidence" value="ECO:0007669"/>
    <property type="project" value="InterPro"/>
</dbReference>
<comment type="caution">
    <text evidence="6">The sequence shown here is derived from an EMBL/GenBank/DDBJ whole genome shotgun (WGS) entry which is preliminary data.</text>
</comment>
<dbReference type="Pfam" id="PF07550">
    <property type="entry name" value="Shr-like_HID"/>
    <property type="match status" value="1"/>
</dbReference>
<dbReference type="Gene3D" id="3.90.1010.20">
    <property type="match status" value="1"/>
</dbReference>
<dbReference type="InterPro" id="IPR036154">
    <property type="entry name" value="Tp47_N_sf"/>
</dbReference>
<evidence type="ECO:0000256" key="1">
    <source>
        <dbReference type="SAM" id="SignalP"/>
    </source>
</evidence>
<dbReference type="InterPro" id="IPR029218">
    <property type="entry name" value="PBP-Tp47_dom_C"/>
</dbReference>
<sequence length="1205" mass="130002">MKRKKISAKVWASIMAAAMVMSTCPTAAFAVTADKVAADGTYTATRHVYRTIEDTDDEWNEYDVDVTVSVKDGKISDITATPKNGYVEADNSSYFSKAYSKKNGIKTLLTGKDATEDTINGWSTVSGATRTSKAIKEAALEAIQGAPEASTAQEAYVLMNIPYADFYAAEGDADVDAVSSATKMKTRASLAAGSYHVNSDGTDISGITFPVKVSDLAALTGKYTQITDESKVDITTSIKGKESTTTYSGKDALFESGNYSYYVLSEAPSYYKELTVNEDGSFSFGTVKGTEATTLTDVTGSFSTSSKYGDYQLNLDGLPDTINTVYGVTISTKEGDSYGLRHVENIWKKTKLAWSTGFVTEAHGSKLSYADYVSMMGQTINKVTYYTDAGVYEIPMNQYVPVKFANTIAVENASADAGKTTVTITGLPKDYDAQYTVEGLKNAEVKNGILTFDKDSAAPGQYTLRVTDKNAKYAELSASFELTTDKAVVAYDNASDSLVAVEGASADEVTSYIKNIKTVTVNGKAYNASGKGSVKIVNEDGTLNEEAAPFKDAKAGDEFEISVKATGYANDFSFTYVAPEYTYVYASVPYAEYYANEDVQNAGSAASSDVMDTNGEYDKGAFDTVTRATANHGLHRGSFQQDVVIYDTDGNTYEPISWTDGNTAILSNGKTLVKASDRATGITTLTVDGKTSTYDHYVIKGIKYVPVKVKSKNLEAFKAAYSVTENGETLSGGYSENNLKSYTAVADVNENTNGLKTVSLNADGTFSFSAAQTGTASGLKDTELKTADVANMGVEVVDSSKFGDFLRVDLKKNYGDLGSAMQSVEWTYYGSGDTALATYGTKFAADNWMHKSMGIQLGLTDSLRCQLPQGTDGTGKWVLTIHALGYTDTKVEVNVTADDIHIATPVSDTSKLEAAIKAAEALNKEDYTEASWSNLEAELAEAKEDLATVPTGKTSQESIDESTAHLNAAIAELEKVNKFTGLANEAAADGNWYYYTDGDVDEEMTGLAANANGWFYVKDGKVDFSYTGLVQNESGWWYVQNGAISFAATGLVYDSNYGWWYVNGSAIDFGYTGLVNDSTYGWWYVTGGAVNFGYTGLVNDSTYGWWYVTGGAVNFGYTGLVYDSTYGWWYVTGGVVNFGYTGLIYDSNYGWWYVEGGAVNFGYNSLVPYGGSWWKVTGGMVDFGFTGIVNYYGTNYRVVNGQVQF</sequence>
<dbReference type="InterPro" id="IPR029221">
    <property type="entry name" value="PBP-Tp47_A"/>
</dbReference>
<proteinExistence type="predicted"/>
<evidence type="ECO:0000259" key="4">
    <source>
        <dbReference type="Pfam" id="PF14888"/>
    </source>
</evidence>
<evidence type="ECO:0000313" key="7">
    <source>
        <dbReference type="Proteomes" id="UP000431304"/>
    </source>
</evidence>
<dbReference type="EMBL" id="WKRA01000029">
    <property type="protein sequence ID" value="MSD17091.1"/>
    <property type="molecule type" value="Genomic_DNA"/>
</dbReference>
<dbReference type="InterPro" id="IPR038031">
    <property type="entry name" value="Tp47_mid_C_dom"/>
</dbReference>
<dbReference type="SUPFAM" id="SSF81986">
    <property type="entry name" value="Tp47 lipoprotein, middle and C-terminal domains"/>
    <property type="match status" value="1"/>
</dbReference>
<feature type="domain" description="Penicillin-binding protein Tp47" evidence="4">
    <location>
        <begin position="751"/>
        <end position="900"/>
    </location>
</feature>
<evidence type="ECO:0000259" key="5">
    <source>
        <dbReference type="Pfam" id="PF14889"/>
    </source>
</evidence>
<reference evidence="6 7" key="1">
    <citation type="journal article" date="2019" name="Nat. Med.">
        <title>A library of human gut bacterial isolates paired with longitudinal multiomics data enables mechanistic microbiome research.</title>
        <authorList>
            <person name="Poyet M."/>
            <person name="Groussin M."/>
            <person name="Gibbons S.M."/>
            <person name="Avila-Pacheco J."/>
            <person name="Jiang X."/>
            <person name="Kearney S.M."/>
            <person name="Perrotta A.R."/>
            <person name="Berdy B."/>
            <person name="Zhao S."/>
            <person name="Lieberman T.D."/>
            <person name="Swanson P.K."/>
            <person name="Smith M."/>
            <person name="Roesemann S."/>
            <person name="Alexander J.E."/>
            <person name="Rich S.A."/>
            <person name="Livny J."/>
            <person name="Vlamakis H."/>
            <person name="Clish C."/>
            <person name="Bullock K."/>
            <person name="Deik A."/>
            <person name="Scott J."/>
            <person name="Pierce K.A."/>
            <person name="Xavier R.J."/>
            <person name="Alm E.J."/>
        </authorList>
    </citation>
    <scope>NUCLEOTIDE SEQUENCE [LARGE SCALE GENOMIC DNA]</scope>
    <source>
        <strain evidence="6 7">BIOML-A3</strain>
    </source>
</reference>
<dbReference type="Pfam" id="PF14889">
    <property type="entry name" value="PBP-Tp47_a"/>
    <property type="match status" value="1"/>
</dbReference>
<dbReference type="InterPro" id="IPR011432">
    <property type="entry name" value="Shr-like_HID"/>
</dbReference>
<feature type="domain" description="Penicillin-binding protein Tp47" evidence="5">
    <location>
        <begin position="580"/>
        <end position="742"/>
    </location>
</feature>
<dbReference type="SUPFAM" id="SSF82220">
    <property type="entry name" value="Tp47 lipoprotein, N-terminal domain"/>
    <property type="match status" value="1"/>
</dbReference>
<dbReference type="Gene3D" id="2.60.40.1300">
    <property type="entry name" value="Penicillin-binding protein Tp47, domain C"/>
    <property type="match status" value="1"/>
</dbReference>
<evidence type="ECO:0000259" key="2">
    <source>
        <dbReference type="Pfam" id="PF04205"/>
    </source>
</evidence>
<dbReference type="Pfam" id="PF21540">
    <property type="entry name" value="Choline_bind_4"/>
    <property type="match status" value="9"/>
</dbReference>
<feature type="chain" id="PRO_5039260574" evidence="1">
    <location>
        <begin position="28"/>
        <end position="1205"/>
    </location>
</feature>
<protein>
    <submittedName>
        <fullName evidence="6">FMN-binding protein</fullName>
    </submittedName>
</protein>
<dbReference type="GO" id="GO:0016020">
    <property type="term" value="C:membrane"/>
    <property type="evidence" value="ECO:0007669"/>
    <property type="project" value="InterPro"/>
</dbReference>
<accession>A0A844E0D4</accession>
<evidence type="ECO:0000259" key="3">
    <source>
        <dbReference type="Pfam" id="PF07550"/>
    </source>
</evidence>
<dbReference type="Pfam" id="PF14888">
    <property type="entry name" value="PBP-Tp47_c"/>
    <property type="match status" value="1"/>
</dbReference>
<dbReference type="RefSeq" id="WP_154315014.1">
    <property type="nucleotide sequence ID" value="NZ_WKRA01000029.1"/>
</dbReference>